<feature type="transmembrane region" description="Helical" evidence="1">
    <location>
        <begin position="77"/>
        <end position="107"/>
    </location>
</feature>
<evidence type="ECO:0000313" key="4">
    <source>
        <dbReference type="Proteomes" id="UP000196655"/>
    </source>
</evidence>
<evidence type="ECO:0000256" key="1">
    <source>
        <dbReference type="SAM" id="Phobius"/>
    </source>
</evidence>
<feature type="transmembrane region" description="Helical" evidence="1">
    <location>
        <begin position="6"/>
        <end position="25"/>
    </location>
</feature>
<dbReference type="InterPro" id="IPR009936">
    <property type="entry name" value="DUF1468"/>
</dbReference>
<sequence length="148" mass="15284">MTRINWPDLLFGLFLCVVAAVVLVATRKLSFGSPADMGPGFMPRVLSIGAAGFGLVFALRSLAIGGEGIEAPKLRPILGVLAAVAIFALLAAKAGLAVAAFATVVVAGLASRETRLRETAVFAVGLSAAAVILFVLLLDLPVPVWPRF</sequence>
<dbReference type="Proteomes" id="UP000196655">
    <property type="component" value="Unassembled WGS sequence"/>
</dbReference>
<accession>A0A211ZIT9</accession>
<comment type="caution">
    <text evidence="3">The sequence shown here is derived from an EMBL/GenBank/DDBJ whole genome shotgun (WGS) entry which is preliminary data.</text>
</comment>
<feature type="transmembrane region" description="Helical" evidence="1">
    <location>
        <begin position="119"/>
        <end position="138"/>
    </location>
</feature>
<keyword evidence="1" id="KW-0472">Membrane</keyword>
<dbReference type="Pfam" id="PF07331">
    <property type="entry name" value="TctB"/>
    <property type="match status" value="1"/>
</dbReference>
<keyword evidence="1" id="KW-1133">Transmembrane helix</keyword>
<proteinExistence type="predicted"/>
<dbReference type="STRING" id="1122125.GCA_000423185_04967"/>
<organism evidence="3 4">
    <name type="scientific">Inquilinus limosus</name>
    <dbReference type="NCBI Taxonomy" id="171674"/>
    <lineage>
        <taxon>Bacteria</taxon>
        <taxon>Pseudomonadati</taxon>
        <taxon>Pseudomonadota</taxon>
        <taxon>Alphaproteobacteria</taxon>
        <taxon>Rhodospirillales</taxon>
        <taxon>Rhodospirillaceae</taxon>
        <taxon>Inquilinus</taxon>
    </lineage>
</organism>
<protein>
    <recommendedName>
        <fullName evidence="2">DUF1468 domain-containing protein</fullName>
    </recommendedName>
</protein>
<dbReference type="EMBL" id="NHON01000042">
    <property type="protein sequence ID" value="OWJ65171.1"/>
    <property type="molecule type" value="Genomic_DNA"/>
</dbReference>
<dbReference type="OrthoDB" id="5186924at2"/>
<reference evidence="4" key="1">
    <citation type="submission" date="2017-05" db="EMBL/GenBank/DDBJ databases">
        <authorList>
            <person name="Macchi M."/>
            <person name="Festa S."/>
            <person name="Coppotelli B.M."/>
            <person name="Morelli I.S."/>
        </authorList>
    </citation>
    <scope>NUCLEOTIDE SEQUENCE [LARGE SCALE GENOMIC DNA]</scope>
    <source>
        <strain evidence="4">I</strain>
    </source>
</reference>
<gene>
    <name evidence="3" type="ORF">BWR60_21030</name>
</gene>
<name>A0A211ZIT9_9PROT</name>
<keyword evidence="4" id="KW-1185">Reference proteome</keyword>
<evidence type="ECO:0000313" key="3">
    <source>
        <dbReference type="EMBL" id="OWJ65171.1"/>
    </source>
</evidence>
<feature type="domain" description="DUF1468" evidence="2">
    <location>
        <begin position="10"/>
        <end position="143"/>
    </location>
</feature>
<evidence type="ECO:0000259" key="2">
    <source>
        <dbReference type="Pfam" id="PF07331"/>
    </source>
</evidence>
<dbReference type="RefSeq" id="WP_088152975.1">
    <property type="nucleotide sequence ID" value="NZ_NHON01000042.1"/>
</dbReference>
<dbReference type="AlphaFoldDB" id="A0A211ZIT9"/>
<keyword evidence="1" id="KW-0812">Transmembrane</keyword>
<feature type="transmembrane region" description="Helical" evidence="1">
    <location>
        <begin position="45"/>
        <end position="65"/>
    </location>
</feature>